<dbReference type="GO" id="GO:0005886">
    <property type="term" value="C:plasma membrane"/>
    <property type="evidence" value="ECO:0007669"/>
    <property type="project" value="UniProtKB-SubCell"/>
</dbReference>
<evidence type="ECO:0000256" key="3">
    <source>
        <dbReference type="ARBA" id="ARBA00022692"/>
    </source>
</evidence>
<sequence length="539" mass="56933">MKSEQKRSFVRGAAILGLAGLVCKVIGALFRIPLYNLLEDGMAYYEAVYPYYSWLLVVSSAGIPTAISRMVAERVAMGDHAGARRVFRRAQALLVGIGLVTTLIMFFGAGWFASLVEVGEGVVLSFRALAPALLFVSVMCAYRGYLQGLQCMSGTAVSQLVEQVVKLVAGLFFAAKLLPMGLEYAAMGALLGISLSELLALAVIALFYVRRRRMLPDMAAARAAAQEEGVIRSLLAIAVPVTIGASIMPMTGIIDSVLIVSTLRDIGFSDAEANLRYVALRTNVTTVINMPAVLTTSLAMSLVPAVSAARRRHSIGSVRSISVTAIKLSMIVGLPCAAGLFVLSEQVIDFLYDITPDRLAIAASLMRISSVGVVFLSLVQTLTGVIQGLGKQQVPVINLALGAAAKVALMLALMHDPAINIDGAAIATVACYAVAGLLDLFYLVRLARLSLNVWDLFGKPLLASLLMGGVTFLAEAALSYALGSTSLTTLLSVGVGVLVYGALVLLLRMFSAEDLARIPGGARLSRLLYGARPKEGARG</sequence>
<organism evidence="7 8">
    <name type="scientific">Candidatus Aphodomorpha intestinavium</name>
    <dbReference type="NCBI Taxonomy" id="2840672"/>
    <lineage>
        <taxon>Bacteria</taxon>
        <taxon>Bacillati</taxon>
        <taxon>Bacillota</taxon>
        <taxon>Clostridia</taxon>
        <taxon>Eubacteriales</taxon>
        <taxon>Candidatus Aphodomorpha</taxon>
    </lineage>
</organism>
<comment type="caution">
    <text evidence="7">The sequence shown here is derived from an EMBL/GenBank/DDBJ whole genome shotgun (WGS) entry which is preliminary data.</text>
</comment>
<reference evidence="7" key="2">
    <citation type="journal article" date="2021" name="PeerJ">
        <title>Extensive microbial diversity within the chicken gut microbiome revealed by metagenomics and culture.</title>
        <authorList>
            <person name="Gilroy R."/>
            <person name="Ravi A."/>
            <person name="Getino M."/>
            <person name="Pursley I."/>
            <person name="Horton D.L."/>
            <person name="Alikhan N.F."/>
            <person name="Baker D."/>
            <person name="Gharbi K."/>
            <person name="Hall N."/>
            <person name="Watson M."/>
            <person name="Adriaenssens E.M."/>
            <person name="Foster-Nyarko E."/>
            <person name="Jarju S."/>
            <person name="Secka A."/>
            <person name="Antonio M."/>
            <person name="Oren A."/>
            <person name="Chaudhuri R.R."/>
            <person name="La Ragione R."/>
            <person name="Hildebrand F."/>
            <person name="Pallen M.J."/>
        </authorList>
    </citation>
    <scope>NUCLEOTIDE SEQUENCE</scope>
    <source>
        <strain evidence="7">ChiGjej2B2-16831</strain>
    </source>
</reference>
<dbReference type="InterPro" id="IPR050833">
    <property type="entry name" value="Poly_Biosynth_Transport"/>
</dbReference>
<evidence type="ECO:0000256" key="1">
    <source>
        <dbReference type="ARBA" id="ARBA00004651"/>
    </source>
</evidence>
<feature type="transmembrane region" description="Helical" evidence="6">
    <location>
        <begin position="456"/>
        <end position="481"/>
    </location>
</feature>
<feature type="transmembrane region" description="Helical" evidence="6">
    <location>
        <begin position="359"/>
        <end position="382"/>
    </location>
</feature>
<accession>A0A9D1N3Y1</accession>
<gene>
    <name evidence="7" type="ORF">IAD24_03415</name>
</gene>
<dbReference type="AlphaFoldDB" id="A0A9D1N3Y1"/>
<proteinExistence type="predicted"/>
<dbReference type="Proteomes" id="UP000824128">
    <property type="component" value="Unassembled WGS sequence"/>
</dbReference>
<feature type="transmembrane region" description="Helical" evidence="6">
    <location>
        <begin position="487"/>
        <end position="507"/>
    </location>
</feature>
<feature type="transmembrane region" description="Helical" evidence="6">
    <location>
        <begin position="394"/>
        <end position="413"/>
    </location>
</feature>
<evidence type="ECO:0000313" key="8">
    <source>
        <dbReference type="Proteomes" id="UP000824128"/>
    </source>
</evidence>
<comment type="subcellular location">
    <subcellularLocation>
        <location evidence="1">Cell membrane</location>
        <topology evidence="1">Multi-pass membrane protein</topology>
    </subcellularLocation>
</comment>
<dbReference type="PIRSF" id="PIRSF038958">
    <property type="entry name" value="PG_synth_SpoVB"/>
    <property type="match status" value="1"/>
</dbReference>
<evidence type="ECO:0000256" key="6">
    <source>
        <dbReference type="SAM" id="Phobius"/>
    </source>
</evidence>
<evidence type="ECO:0000256" key="2">
    <source>
        <dbReference type="ARBA" id="ARBA00022475"/>
    </source>
</evidence>
<dbReference type="InterPro" id="IPR024923">
    <property type="entry name" value="PG_synth_SpoVB"/>
</dbReference>
<keyword evidence="2" id="KW-1003">Cell membrane</keyword>
<dbReference type="EMBL" id="DVNZ01000108">
    <property type="protein sequence ID" value="HIU94186.1"/>
    <property type="molecule type" value="Genomic_DNA"/>
</dbReference>
<reference evidence="7" key="1">
    <citation type="submission" date="2020-10" db="EMBL/GenBank/DDBJ databases">
        <authorList>
            <person name="Gilroy R."/>
        </authorList>
    </citation>
    <scope>NUCLEOTIDE SEQUENCE</scope>
    <source>
        <strain evidence="7">ChiGjej2B2-16831</strain>
    </source>
</reference>
<keyword evidence="3 6" id="KW-0812">Transmembrane</keyword>
<keyword evidence="5 6" id="KW-0472">Membrane</keyword>
<feature type="transmembrane region" description="Helical" evidence="6">
    <location>
        <begin position="184"/>
        <end position="209"/>
    </location>
</feature>
<feature type="transmembrane region" description="Helical" evidence="6">
    <location>
        <begin position="92"/>
        <end position="112"/>
    </location>
</feature>
<dbReference type="PANTHER" id="PTHR30250:SF21">
    <property type="entry name" value="LIPID II FLIPPASE MURJ"/>
    <property type="match status" value="1"/>
</dbReference>
<feature type="transmembrane region" description="Helical" evidence="6">
    <location>
        <begin position="124"/>
        <end position="145"/>
    </location>
</feature>
<feature type="transmembrane region" description="Helical" evidence="6">
    <location>
        <begin position="12"/>
        <end position="32"/>
    </location>
</feature>
<feature type="transmembrane region" description="Helical" evidence="6">
    <location>
        <begin position="52"/>
        <end position="72"/>
    </location>
</feature>
<dbReference type="InterPro" id="IPR002797">
    <property type="entry name" value="Polysacc_synth"/>
</dbReference>
<feature type="transmembrane region" description="Helical" evidence="6">
    <location>
        <begin position="230"/>
        <end position="254"/>
    </location>
</feature>
<feature type="transmembrane region" description="Helical" evidence="6">
    <location>
        <begin position="425"/>
        <end position="444"/>
    </location>
</feature>
<dbReference type="CDD" id="cd13124">
    <property type="entry name" value="MATE_SpoVB_like"/>
    <property type="match status" value="1"/>
</dbReference>
<evidence type="ECO:0000256" key="5">
    <source>
        <dbReference type="ARBA" id="ARBA00023136"/>
    </source>
</evidence>
<name>A0A9D1N3Y1_9FIRM</name>
<feature type="transmembrane region" description="Helical" evidence="6">
    <location>
        <begin position="288"/>
        <end position="309"/>
    </location>
</feature>
<evidence type="ECO:0000256" key="4">
    <source>
        <dbReference type="ARBA" id="ARBA00022989"/>
    </source>
</evidence>
<evidence type="ECO:0000313" key="7">
    <source>
        <dbReference type="EMBL" id="HIU94186.1"/>
    </source>
</evidence>
<dbReference type="PANTHER" id="PTHR30250">
    <property type="entry name" value="PST FAMILY PREDICTED COLANIC ACID TRANSPORTER"/>
    <property type="match status" value="1"/>
</dbReference>
<feature type="transmembrane region" description="Helical" evidence="6">
    <location>
        <begin position="157"/>
        <end position="178"/>
    </location>
</feature>
<feature type="transmembrane region" description="Helical" evidence="6">
    <location>
        <begin position="321"/>
        <end position="343"/>
    </location>
</feature>
<protein>
    <submittedName>
        <fullName evidence="7">Polysaccharide biosynthesis protein</fullName>
    </submittedName>
</protein>
<keyword evidence="4 6" id="KW-1133">Transmembrane helix</keyword>
<dbReference type="Pfam" id="PF01943">
    <property type="entry name" value="Polysacc_synt"/>
    <property type="match status" value="1"/>
</dbReference>